<dbReference type="OrthoDB" id="9783100at2"/>
<reference evidence="3 4" key="1">
    <citation type="journal article" date="2017" name="BMC Genomics">
        <title>Genome sequencing of 39 Akkermansia muciniphila isolates reveals its population structure, genomic and functional diverisity, and global distribution in mammalian gut microbiotas.</title>
        <authorList>
            <person name="Guo X."/>
            <person name="Li S."/>
            <person name="Zhang J."/>
            <person name="Wu F."/>
            <person name="Li X."/>
            <person name="Wu D."/>
            <person name="Zhang M."/>
            <person name="Ou Z."/>
            <person name="Jie Z."/>
            <person name="Yan Q."/>
            <person name="Li P."/>
            <person name="Yi J."/>
            <person name="Peng Y."/>
        </authorList>
    </citation>
    <scope>NUCLEOTIDE SEQUENCE [LARGE SCALE GENOMIC DNA]</scope>
    <source>
        <strain evidence="3 4">GP24</strain>
    </source>
</reference>
<dbReference type="Gene3D" id="2.20.200.10">
    <property type="entry name" value="Outer membrane efflux proteins (OEP)"/>
    <property type="match status" value="1"/>
</dbReference>
<keyword evidence="2" id="KW-0564">Palmitate</keyword>
<keyword evidence="2" id="KW-0472">Membrane</keyword>
<keyword evidence="2" id="KW-0812">Transmembrane</keyword>
<dbReference type="PROSITE" id="PS51257">
    <property type="entry name" value="PROKAR_LIPOPROTEIN"/>
    <property type="match status" value="1"/>
</dbReference>
<comment type="subcellular location">
    <subcellularLocation>
        <location evidence="2">Cell membrane</location>
        <topology evidence="2">Lipid-anchor</topology>
    </subcellularLocation>
</comment>
<proteinExistence type="inferred from homology"/>
<sequence>MKRLMLLPMAALLVSCGSPAVFERPVMEMPEGTARTSPVGAGWWRIFNDRALDRLEEKAVAHNRDLVRASALVDQASALAAQTGAAMLPRAELEAGASSEELSEGERYMNNLPDRARDLWSMSGVLSYEVDLWGKLRARTEAARAELLASSAARDAVYLRLTAEVASAYINVRTWEEKCLIIRRVHASYEQTCAMYEKRFVQGQYPELALRRVQAERSKTLAQLRLSENELSRAESVLSVLVGDTPRQVMKGGRPGGGNAALLASPPAIPARIPGDMIERRPDIWELESRLKAAFYGREAARKDRLPSLVLTGQLGQVSTQLNELLNQSSRSYDLGTGVLQTLFDGGRKRAAVRAADAECAAVQAAYEQAVLNAFREIRDALVERRKSAEVYEATLDEVNCLRRSWDIASRQYEAGYVGLMDALDTHRSLLSGELDMADAAQMRLNAVVKFCKALGGGWQRRPGSL</sequence>
<dbReference type="RefSeq" id="WP_102711843.1">
    <property type="nucleotide sequence ID" value="NZ_PJKA01000003.1"/>
</dbReference>
<dbReference type="NCBIfam" id="TIGR01845">
    <property type="entry name" value="outer_NodT"/>
    <property type="match status" value="1"/>
</dbReference>
<dbReference type="InterPro" id="IPR010131">
    <property type="entry name" value="MdtP/NodT-like"/>
</dbReference>
<gene>
    <name evidence="3" type="ORF">CXU22_01490</name>
</gene>
<evidence type="ECO:0000256" key="2">
    <source>
        <dbReference type="RuleBase" id="RU362097"/>
    </source>
</evidence>
<dbReference type="Pfam" id="PF02321">
    <property type="entry name" value="OEP"/>
    <property type="match status" value="2"/>
</dbReference>
<dbReference type="Gene3D" id="1.20.1600.10">
    <property type="entry name" value="Outer membrane efflux proteins (OEP)"/>
    <property type="match status" value="1"/>
</dbReference>
<dbReference type="EMBL" id="PJKA01000003">
    <property type="protein sequence ID" value="PNC19713.1"/>
    <property type="molecule type" value="Genomic_DNA"/>
</dbReference>
<feature type="signal peptide" evidence="2">
    <location>
        <begin position="1"/>
        <end position="20"/>
    </location>
</feature>
<dbReference type="Proteomes" id="UP000236000">
    <property type="component" value="Unassembled WGS sequence"/>
</dbReference>
<protein>
    <submittedName>
        <fullName evidence="3">Uncharacterized protein</fullName>
    </submittedName>
</protein>
<dbReference type="PANTHER" id="PTHR30203">
    <property type="entry name" value="OUTER MEMBRANE CATION EFFLUX PROTEIN"/>
    <property type="match status" value="1"/>
</dbReference>
<dbReference type="GO" id="GO:0015562">
    <property type="term" value="F:efflux transmembrane transporter activity"/>
    <property type="evidence" value="ECO:0007669"/>
    <property type="project" value="InterPro"/>
</dbReference>
<comment type="caution">
    <text evidence="3">The sequence shown here is derived from an EMBL/GenBank/DDBJ whole genome shotgun (WGS) entry which is preliminary data.</text>
</comment>
<dbReference type="GO" id="GO:0005886">
    <property type="term" value="C:plasma membrane"/>
    <property type="evidence" value="ECO:0007669"/>
    <property type="project" value="UniProtKB-SubCell"/>
</dbReference>
<keyword evidence="2" id="KW-0449">Lipoprotein</keyword>
<evidence type="ECO:0000313" key="3">
    <source>
        <dbReference type="EMBL" id="PNC19713.1"/>
    </source>
</evidence>
<comment type="similarity">
    <text evidence="1 2">Belongs to the outer membrane factor (OMF) (TC 1.B.17) family.</text>
</comment>
<dbReference type="InterPro" id="IPR003423">
    <property type="entry name" value="OMP_efflux"/>
</dbReference>
<dbReference type="AlphaFoldDB" id="A0A2N8HG47"/>
<keyword evidence="2" id="KW-1134">Transmembrane beta strand</keyword>
<feature type="chain" id="PRO_5014488708" evidence="2">
    <location>
        <begin position="21"/>
        <end position="466"/>
    </location>
</feature>
<keyword evidence="2" id="KW-0732">Signal</keyword>
<evidence type="ECO:0000313" key="4">
    <source>
        <dbReference type="Proteomes" id="UP000236000"/>
    </source>
</evidence>
<evidence type="ECO:0000256" key="1">
    <source>
        <dbReference type="ARBA" id="ARBA00007613"/>
    </source>
</evidence>
<accession>A0A2N8HG47</accession>
<organism evidence="3 4">
    <name type="scientific">Akkermansia muciniphila</name>
    <dbReference type="NCBI Taxonomy" id="239935"/>
    <lineage>
        <taxon>Bacteria</taxon>
        <taxon>Pseudomonadati</taxon>
        <taxon>Verrucomicrobiota</taxon>
        <taxon>Verrucomicrobiia</taxon>
        <taxon>Verrucomicrobiales</taxon>
        <taxon>Akkermansiaceae</taxon>
        <taxon>Akkermansia</taxon>
    </lineage>
</organism>
<dbReference type="SUPFAM" id="SSF56954">
    <property type="entry name" value="Outer membrane efflux proteins (OEP)"/>
    <property type="match status" value="1"/>
</dbReference>
<name>A0A2N8HG47_9BACT</name>